<dbReference type="InterPro" id="IPR051310">
    <property type="entry name" value="MCP_chemotaxis"/>
</dbReference>
<evidence type="ECO:0000256" key="2">
    <source>
        <dbReference type="ARBA" id="ARBA00029447"/>
    </source>
</evidence>
<keyword evidence="1" id="KW-0145">Chemotaxis</keyword>
<comment type="similarity">
    <text evidence="2">Belongs to the methyl-accepting chemotaxis (MCP) protein family.</text>
</comment>
<dbReference type="GO" id="GO:0005886">
    <property type="term" value="C:plasma membrane"/>
    <property type="evidence" value="ECO:0007669"/>
    <property type="project" value="TreeGrafter"/>
</dbReference>
<dbReference type="PANTHER" id="PTHR43531">
    <property type="entry name" value="PROTEIN ICFG"/>
    <property type="match status" value="1"/>
</dbReference>
<reference evidence="4 5" key="1">
    <citation type="submission" date="2018-01" db="EMBL/GenBank/DDBJ databases">
        <title>Genomic Encyclopedia of Type Strains, Phase III (KMG-III): the genomes of soil and plant-associated and newly described type strains.</title>
        <authorList>
            <person name="Whitman W."/>
        </authorList>
    </citation>
    <scope>NUCLEOTIDE SEQUENCE [LARGE SCALE GENOMIC DNA]</scope>
    <source>
        <strain evidence="4 5">1131</strain>
    </source>
</reference>
<proteinExistence type="inferred from homology"/>
<feature type="coiled-coil region" evidence="3">
    <location>
        <begin position="17"/>
        <end position="44"/>
    </location>
</feature>
<organism evidence="4 5">
    <name type="scientific">Bosea psychrotolerans</name>
    <dbReference type="NCBI Taxonomy" id="1871628"/>
    <lineage>
        <taxon>Bacteria</taxon>
        <taxon>Pseudomonadati</taxon>
        <taxon>Pseudomonadota</taxon>
        <taxon>Alphaproteobacteria</taxon>
        <taxon>Hyphomicrobiales</taxon>
        <taxon>Boseaceae</taxon>
        <taxon>Bosea</taxon>
    </lineage>
</organism>
<dbReference type="GO" id="GO:0004888">
    <property type="term" value="F:transmembrane signaling receptor activity"/>
    <property type="evidence" value="ECO:0007669"/>
    <property type="project" value="TreeGrafter"/>
</dbReference>
<keyword evidence="5" id="KW-1185">Reference proteome</keyword>
<sequence length="130" mass="13802">EEITAACREQDVGSTQINQAIQQLDKVTQQNAAASEEVSATSEELAAQAEQLQTTIAFFRIDDHGGRAAPVRPANVDKAVKQLRGKASSMAAAIQPRKAPVRAAKKVANGGFAFELDGGEDQQDAAFHRA</sequence>
<dbReference type="SUPFAM" id="SSF58104">
    <property type="entry name" value="Methyl-accepting chemotaxis protein (MCP) signaling domain"/>
    <property type="match status" value="1"/>
</dbReference>
<name>A0A2S4LUL8_9HYPH</name>
<dbReference type="Gene3D" id="1.10.287.950">
    <property type="entry name" value="Methyl-accepting chemotaxis protein"/>
    <property type="match status" value="1"/>
</dbReference>
<accession>A0A2S4LUL8</accession>
<gene>
    <name evidence="4" type="ORF">CYD53_12766</name>
</gene>
<dbReference type="EMBL" id="PQFZ01000027">
    <property type="protein sequence ID" value="POR46151.1"/>
    <property type="molecule type" value="Genomic_DNA"/>
</dbReference>
<dbReference type="Proteomes" id="UP000236919">
    <property type="component" value="Unassembled WGS sequence"/>
</dbReference>
<dbReference type="GO" id="GO:0006935">
    <property type="term" value="P:chemotaxis"/>
    <property type="evidence" value="ECO:0007669"/>
    <property type="project" value="UniProtKB-KW"/>
</dbReference>
<evidence type="ECO:0000313" key="5">
    <source>
        <dbReference type="Proteomes" id="UP000236919"/>
    </source>
</evidence>
<protein>
    <submittedName>
        <fullName evidence="4">Methyl-accepting chemotaxis protein (MCP) signaling protein</fullName>
    </submittedName>
</protein>
<dbReference type="AlphaFoldDB" id="A0A2S4LUL8"/>
<evidence type="ECO:0000313" key="4">
    <source>
        <dbReference type="EMBL" id="POR46151.1"/>
    </source>
</evidence>
<evidence type="ECO:0000256" key="1">
    <source>
        <dbReference type="ARBA" id="ARBA00022500"/>
    </source>
</evidence>
<keyword evidence="3" id="KW-0175">Coiled coil</keyword>
<evidence type="ECO:0000256" key="3">
    <source>
        <dbReference type="SAM" id="Coils"/>
    </source>
</evidence>
<comment type="caution">
    <text evidence="4">The sequence shown here is derived from an EMBL/GenBank/DDBJ whole genome shotgun (WGS) entry which is preliminary data.</text>
</comment>
<dbReference type="PANTHER" id="PTHR43531:SF11">
    <property type="entry name" value="METHYL-ACCEPTING CHEMOTAXIS PROTEIN 3"/>
    <property type="match status" value="1"/>
</dbReference>
<feature type="non-terminal residue" evidence="4">
    <location>
        <position position="1"/>
    </location>
</feature>